<dbReference type="AlphaFoldDB" id="A0A402A8X1"/>
<keyword evidence="5 7" id="KW-1133">Transmembrane helix</keyword>
<dbReference type="EMBL" id="BIFR01000002">
    <property type="protein sequence ID" value="GCE15569.1"/>
    <property type="molecule type" value="Genomic_DNA"/>
</dbReference>
<keyword evidence="2 7" id="KW-0812">Transmembrane</keyword>
<dbReference type="Proteomes" id="UP000287352">
    <property type="component" value="Unassembled WGS sequence"/>
</dbReference>
<feature type="domain" description="ABC transporter" evidence="8">
    <location>
        <begin position="350"/>
        <end position="586"/>
    </location>
</feature>
<dbReference type="PANTHER" id="PTHR24221:SF423">
    <property type="entry name" value="ABC TRANSPORTER"/>
    <property type="match status" value="1"/>
</dbReference>
<sequence length="593" mass="65982">MKTAHAMWRLICYRPLLYTAVTFLYICNILQPLLMGVLFQQYFNELAQSQRLTSELWQLNWLALALILGRGLCSFIGTLLSNISRFSITQLMRRNLLQSVLERPGASAFPHTIGEALNRFRSDVEQLDRAVDLCIDSLGKTLFALFALIILLKVSVMVTLLIFLPLAGVVATTQAMYARLQRYRQASRQASGKVSSALGEIFGTVQAIQLARAEQAVLGHFRTLNERRRAAMLKDHLVEQIVNSTTGNIVNLGTGFVLMMIAQSSGTFQLGPGNLALFLFYLPFVADFTQFTGTFMAHMVQTRISHQRLLAFPQETTGEKLVEHHPLYLSGSLPELGVIEARSADALWELNAVNLTYHYPESGRGIDGINLCVRRGSITVITGRVASGKTTFLRVLLGLLPCEAGEISWNGQKVHDPASFFVPPRSAYTAQTPRLFSATLQENILLGQPETREKLQAVVHVAVMEQDVEMLEHGLETTVGVRGVKLSGGQVQRAAAARMFARPAELLVFDDLSSALDVTTEQQLWERLLARQSEEYRPTCLLVSHRHPILKRADHILVLHEGRIEASGTASELLLTSPEFRAIWSSEREDTSV</sequence>
<dbReference type="Pfam" id="PF00005">
    <property type="entry name" value="ABC_tran"/>
    <property type="match status" value="1"/>
</dbReference>
<dbReference type="InterPro" id="IPR036640">
    <property type="entry name" value="ABC1_TM_sf"/>
</dbReference>
<dbReference type="SUPFAM" id="SSF52540">
    <property type="entry name" value="P-loop containing nucleoside triphosphate hydrolases"/>
    <property type="match status" value="1"/>
</dbReference>
<evidence type="ECO:0000256" key="3">
    <source>
        <dbReference type="ARBA" id="ARBA00022741"/>
    </source>
</evidence>
<dbReference type="InterPro" id="IPR011527">
    <property type="entry name" value="ABC1_TM_dom"/>
</dbReference>
<evidence type="ECO:0000256" key="5">
    <source>
        <dbReference type="ARBA" id="ARBA00022989"/>
    </source>
</evidence>
<dbReference type="GO" id="GO:0016887">
    <property type="term" value="F:ATP hydrolysis activity"/>
    <property type="evidence" value="ECO:0007669"/>
    <property type="project" value="InterPro"/>
</dbReference>
<keyword evidence="6 7" id="KW-0472">Membrane</keyword>
<dbReference type="RefSeq" id="WP_126583012.1">
    <property type="nucleotide sequence ID" value="NZ_BIFR01000002.1"/>
</dbReference>
<comment type="caution">
    <text evidence="10">The sequence shown here is derived from an EMBL/GenBank/DDBJ whole genome shotgun (WGS) entry which is preliminary data.</text>
</comment>
<dbReference type="SMART" id="SM00382">
    <property type="entry name" value="AAA"/>
    <property type="match status" value="1"/>
</dbReference>
<proteinExistence type="predicted"/>
<dbReference type="GO" id="GO:0140359">
    <property type="term" value="F:ABC-type transporter activity"/>
    <property type="evidence" value="ECO:0007669"/>
    <property type="project" value="InterPro"/>
</dbReference>
<feature type="transmembrane region" description="Helical" evidence="7">
    <location>
        <begin position="16"/>
        <end position="39"/>
    </location>
</feature>
<gene>
    <name evidence="10" type="ORF">KTT_54280</name>
</gene>
<evidence type="ECO:0000313" key="10">
    <source>
        <dbReference type="EMBL" id="GCE15569.1"/>
    </source>
</evidence>
<dbReference type="CDD" id="cd07346">
    <property type="entry name" value="ABC_6TM_exporters"/>
    <property type="match status" value="1"/>
</dbReference>
<evidence type="ECO:0000259" key="9">
    <source>
        <dbReference type="PROSITE" id="PS50929"/>
    </source>
</evidence>
<dbReference type="InterPro" id="IPR003593">
    <property type="entry name" value="AAA+_ATPase"/>
</dbReference>
<evidence type="ECO:0000256" key="7">
    <source>
        <dbReference type="SAM" id="Phobius"/>
    </source>
</evidence>
<evidence type="ECO:0000259" key="8">
    <source>
        <dbReference type="PROSITE" id="PS50893"/>
    </source>
</evidence>
<accession>A0A402A8X1</accession>
<dbReference type="SUPFAM" id="SSF90123">
    <property type="entry name" value="ABC transporter transmembrane region"/>
    <property type="match status" value="1"/>
</dbReference>
<evidence type="ECO:0000256" key="2">
    <source>
        <dbReference type="ARBA" id="ARBA00022692"/>
    </source>
</evidence>
<keyword evidence="3" id="KW-0547">Nucleotide-binding</keyword>
<dbReference type="PROSITE" id="PS50929">
    <property type="entry name" value="ABC_TM1F"/>
    <property type="match status" value="1"/>
</dbReference>
<dbReference type="PANTHER" id="PTHR24221">
    <property type="entry name" value="ATP-BINDING CASSETTE SUB-FAMILY B"/>
    <property type="match status" value="1"/>
</dbReference>
<feature type="domain" description="ABC transmembrane type-1" evidence="9">
    <location>
        <begin position="26"/>
        <end position="301"/>
    </location>
</feature>
<organism evidence="10 11">
    <name type="scientific">Tengunoibacter tsumagoiensis</name>
    <dbReference type="NCBI Taxonomy" id="2014871"/>
    <lineage>
        <taxon>Bacteria</taxon>
        <taxon>Bacillati</taxon>
        <taxon>Chloroflexota</taxon>
        <taxon>Ktedonobacteria</taxon>
        <taxon>Ktedonobacterales</taxon>
        <taxon>Dictyobacteraceae</taxon>
        <taxon>Tengunoibacter</taxon>
    </lineage>
</organism>
<reference evidence="11" key="1">
    <citation type="submission" date="2018-12" db="EMBL/GenBank/DDBJ databases">
        <title>Tengunoibacter tsumagoiensis gen. nov., sp. nov., Dictyobacter kobayashii sp. nov., D. alpinus sp. nov., and D. joshuensis sp. nov. and description of Dictyobacteraceae fam. nov. within the order Ktedonobacterales isolated from Tengu-no-mugimeshi.</title>
        <authorList>
            <person name="Wang C.M."/>
            <person name="Zheng Y."/>
            <person name="Sakai Y."/>
            <person name="Toyoda A."/>
            <person name="Minakuchi Y."/>
            <person name="Abe K."/>
            <person name="Yokota A."/>
            <person name="Yabe S."/>
        </authorList>
    </citation>
    <scope>NUCLEOTIDE SEQUENCE [LARGE SCALE GENOMIC DNA]</scope>
    <source>
        <strain evidence="11">Uno3</strain>
    </source>
</reference>
<name>A0A402A8X1_9CHLR</name>
<dbReference type="InterPro" id="IPR003439">
    <property type="entry name" value="ABC_transporter-like_ATP-bd"/>
</dbReference>
<dbReference type="GO" id="GO:0005524">
    <property type="term" value="F:ATP binding"/>
    <property type="evidence" value="ECO:0007669"/>
    <property type="project" value="UniProtKB-KW"/>
</dbReference>
<dbReference type="Pfam" id="PF00664">
    <property type="entry name" value="ABC_membrane"/>
    <property type="match status" value="1"/>
</dbReference>
<dbReference type="InterPro" id="IPR027417">
    <property type="entry name" value="P-loop_NTPase"/>
</dbReference>
<dbReference type="Gene3D" id="3.40.50.300">
    <property type="entry name" value="P-loop containing nucleotide triphosphate hydrolases"/>
    <property type="match status" value="1"/>
</dbReference>
<evidence type="ECO:0000313" key="11">
    <source>
        <dbReference type="Proteomes" id="UP000287352"/>
    </source>
</evidence>
<evidence type="ECO:0000256" key="1">
    <source>
        <dbReference type="ARBA" id="ARBA00004651"/>
    </source>
</evidence>
<dbReference type="OrthoDB" id="9769115at2"/>
<keyword evidence="4" id="KW-0067">ATP-binding</keyword>
<comment type="subcellular location">
    <subcellularLocation>
        <location evidence="1">Cell membrane</location>
        <topology evidence="1">Multi-pass membrane protein</topology>
    </subcellularLocation>
</comment>
<protein>
    <submittedName>
        <fullName evidence="10">HlyB/MsbA family ABC transporter</fullName>
    </submittedName>
</protein>
<keyword evidence="11" id="KW-1185">Reference proteome</keyword>
<dbReference type="GO" id="GO:0005886">
    <property type="term" value="C:plasma membrane"/>
    <property type="evidence" value="ECO:0007669"/>
    <property type="project" value="UniProtKB-SubCell"/>
</dbReference>
<dbReference type="Gene3D" id="1.20.1560.10">
    <property type="entry name" value="ABC transporter type 1, transmembrane domain"/>
    <property type="match status" value="1"/>
</dbReference>
<dbReference type="InterPro" id="IPR039421">
    <property type="entry name" value="Type_1_exporter"/>
</dbReference>
<dbReference type="PROSITE" id="PS50893">
    <property type="entry name" value="ABC_TRANSPORTER_2"/>
    <property type="match status" value="1"/>
</dbReference>
<evidence type="ECO:0000256" key="4">
    <source>
        <dbReference type="ARBA" id="ARBA00022840"/>
    </source>
</evidence>
<feature type="transmembrane region" description="Helical" evidence="7">
    <location>
        <begin position="59"/>
        <end position="83"/>
    </location>
</feature>
<evidence type="ECO:0000256" key="6">
    <source>
        <dbReference type="ARBA" id="ARBA00023136"/>
    </source>
</evidence>